<dbReference type="AlphaFoldDB" id="A0AAD0PC05"/>
<dbReference type="Proteomes" id="UP000250143">
    <property type="component" value="Chromosome"/>
</dbReference>
<dbReference type="Pfam" id="PF12833">
    <property type="entry name" value="HTH_18"/>
    <property type="match status" value="1"/>
</dbReference>
<proteinExistence type="predicted"/>
<dbReference type="EMBL" id="CP023565">
    <property type="protein sequence ID" value="AWZ39095.1"/>
    <property type="molecule type" value="Genomic_DNA"/>
</dbReference>
<dbReference type="GO" id="GO:0003700">
    <property type="term" value="F:DNA-binding transcription factor activity"/>
    <property type="evidence" value="ECO:0007669"/>
    <property type="project" value="InterPro"/>
</dbReference>
<dbReference type="InterPro" id="IPR018060">
    <property type="entry name" value="HTH_AraC"/>
</dbReference>
<reference evidence="7 8" key="1">
    <citation type="submission" date="2017-09" db="EMBL/GenBank/DDBJ databases">
        <title>Predominant Lactobacillus spp. isolated from feces of mice subjected to short-term calorie restriction.</title>
        <authorList>
            <person name="Zhang C."/>
            <person name="Zhao L."/>
            <person name="Pan F."/>
        </authorList>
    </citation>
    <scope>NUCLEOTIDE SEQUENCE [LARGE SCALE GENOMIC DNA]</scope>
    <source>
        <strain evidence="6 7">CR141</strain>
        <strain evidence="5 8">CR147</strain>
    </source>
</reference>
<dbReference type="GO" id="GO:0043565">
    <property type="term" value="F:sequence-specific DNA binding"/>
    <property type="evidence" value="ECO:0007669"/>
    <property type="project" value="InterPro"/>
</dbReference>
<protein>
    <submittedName>
        <fullName evidence="5">YSIRK-targeted surface antigen transcriptional regulator</fullName>
    </submittedName>
</protein>
<dbReference type="InterPro" id="IPR009057">
    <property type="entry name" value="Homeodomain-like_sf"/>
</dbReference>
<dbReference type="InterPro" id="IPR024022">
    <property type="entry name" value="Tscrpt_reg_HTH_surface_antigen"/>
</dbReference>
<dbReference type="Gene3D" id="1.10.10.60">
    <property type="entry name" value="Homeodomain-like"/>
    <property type="match status" value="1"/>
</dbReference>
<evidence type="ECO:0000313" key="5">
    <source>
        <dbReference type="EMBL" id="AWZ39095.1"/>
    </source>
</evidence>
<keyword evidence="2" id="KW-0238">DNA-binding</keyword>
<evidence type="ECO:0000313" key="6">
    <source>
        <dbReference type="EMBL" id="AWZ40065.1"/>
    </source>
</evidence>
<evidence type="ECO:0000259" key="4">
    <source>
        <dbReference type="PROSITE" id="PS01124"/>
    </source>
</evidence>
<sequence>MESELLLRALSNCLHMPLLVLNERFVLCKYYNALETDFSYDYQTLFTDLEKKGQKYALITGKLNELLLLYAFSDHYFIFGPFRCNLTDRNVLYKYLDALNTPLAQYELTYTQLAALPIYCLDDIRDIIYLINYLFTGETTDQLVNPKFQQLTQTTSLLNKKRRILLTQASFSYAQIYQHEKKILMCIKKNEPRQLSEFIQTISWSELGHTLGPDLLRTQKDYLIVLLEKVTHLAIKSQLSPAKSKRLQNIFIAEVELCTTTAQLIETCTTALLLFTQEIAERQEKIRSPLIDQIIEYIKNNLNAPLQIDELCARFDLSQARLKYLFKTELQMTIRQYIILQKITVAKQLLCTGSDIQKLPQTLGFSDYAHFAKTFKRLTGMTPKQFSQNYQV</sequence>
<dbReference type="Proteomes" id="UP000250153">
    <property type="component" value="Chromosome"/>
</dbReference>
<dbReference type="SUPFAM" id="SSF46689">
    <property type="entry name" value="Homeodomain-like"/>
    <property type="match status" value="2"/>
</dbReference>
<evidence type="ECO:0000313" key="7">
    <source>
        <dbReference type="Proteomes" id="UP000250143"/>
    </source>
</evidence>
<accession>A0AAD0PC05</accession>
<dbReference type="NCBIfam" id="TIGR04094">
    <property type="entry name" value="adjacent_YSIRK"/>
    <property type="match status" value="1"/>
</dbReference>
<evidence type="ECO:0000256" key="2">
    <source>
        <dbReference type="ARBA" id="ARBA00023125"/>
    </source>
</evidence>
<gene>
    <name evidence="6" type="ORF">CPQ89_02920</name>
    <name evidence="5" type="ORF">CPS94_09250</name>
</gene>
<dbReference type="RefSeq" id="WP_112193957.1">
    <property type="nucleotide sequence ID" value="NZ_CP023565.1"/>
</dbReference>
<dbReference type="EMBL" id="CP023566">
    <property type="protein sequence ID" value="AWZ40065.1"/>
    <property type="molecule type" value="Genomic_DNA"/>
</dbReference>
<dbReference type="PROSITE" id="PS01124">
    <property type="entry name" value="HTH_ARAC_FAMILY_2"/>
    <property type="match status" value="1"/>
</dbReference>
<dbReference type="SMART" id="SM00342">
    <property type="entry name" value="HTH_ARAC"/>
    <property type="match status" value="1"/>
</dbReference>
<evidence type="ECO:0000313" key="8">
    <source>
        <dbReference type="Proteomes" id="UP000250153"/>
    </source>
</evidence>
<feature type="domain" description="HTH araC/xylS-type" evidence="4">
    <location>
        <begin position="292"/>
        <end position="389"/>
    </location>
</feature>
<dbReference type="KEGG" id="lmur:CPS94_09250"/>
<organism evidence="5 8">
    <name type="scientific">Ligilactobacillus murinus</name>
    <dbReference type="NCBI Taxonomy" id="1622"/>
    <lineage>
        <taxon>Bacteria</taxon>
        <taxon>Bacillati</taxon>
        <taxon>Bacillota</taxon>
        <taxon>Bacilli</taxon>
        <taxon>Lactobacillales</taxon>
        <taxon>Lactobacillaceae</taxon>
        <taxon>Ligilactobacillus</taxon>
    </lineage>
</organism>
<name>A0AAD0PC05_9LACO</name>
<keyword evidence="3" id="KW-0804">Transcription</keyword>
<dbReference type="PANTHER" id="PTHR43280">
    <property type="entry name" value="ARAC-FAMILY TRANSCRIPTIONAL REGULATOR"/>
    <property type="match status" value="1"/>
</dbReference>
<evidence type="ECO:0000256" key="1">
    <source>
        <dbReference type="ARBA" id="ARBA00023015"/>
    </source>
</evidence>
<keyword evidence="1" id="KW-0805">Transcription regulation</keyword>
<dbReference type="PANTHER" id="PTHR43280:SF2">
    <property type="entry name" value="HTH-TYPE TRANSCRIPTIONAL REGULATOR EXSA"/>
    <property type="match status" value="1"/>
</dbReference>
<dbReference type="GeneID" id="48467334"/>
<keyword evidence="7" id="KW-1185">Reference proteome</keyword>
<evidence type="ECO:0000256" key="3">
    <source>
        <dbReference type="ARBA" id="ARBA00023163"/>
    </source>
</evidence>